<feature type="domain" description="Signal transduction histidine kinase internal region" evidence="2">
    <location>
        <begin position="173"/>
        <end position="249"/>
    </location>
</feature>
<dbReference type="OrthoDB" id="9809908at2"/>
<dbReference type="Gene3D" id="3.30.565.10">
    <property type="entry name" value="Histidine kinase-like ATPase, C-terminal domain"/>
    <property type="match status" value="1"/>
</dbReference>
<feature type="transmembrane region" description="Helical" evidence="1">
    <location>
        <begin position="134"/>
        <end position="152"/>
    </location>
</feature>
<dbReference type="InterPro" id="IPR050640">
    <property type="entry name" value="Bact_2-comp_sensor_kinase"/>
</dbReference>
<dbReference type="Pfam" id="PF06580">
    <property type="entry name" value="His_kinase"/>
    <property type="match status" value="1"/>
</dbReference>
<organism evidence="3 4">
    <name type="scientific">Antarcticibacterium flavum</name>
    <dbReference type="NCBI Taxonomy" id="2058175"/>
    <lineage>
        <taxon>Bacteria</taxon>
        <taxon>Pseudomonadati</taxon>
        <taxon>Bacteroidota</taxon>
        <taxon>Flavobacteriia</taxon>
        <taxon>Flavobacteriales</taxon>
        <taxon>Flavobacteriaceae</taxon>
        <taxon>Antarcticibacterium</taxon>
    </lineage>
</organism>
<accession>A0A5B7X7N8</accession>
<keyword evidence="4" id="KW-1185">Reference proteome</keyword>
<dbReference type="KEGG" id="afla:FHG64_15805"/>
<feature type="transmembrane region" description="Helical" evidence="1">
    <location>
        <begin position="91"/>
        <end position="114"/>
    </location>
</feature>
<protein>
    <submittedName>
        <fullName evidence="3">Histidine kinase</fullName>
    </submittedName>
</protein>
<keyword evidence="3" id="KW-0808">Transferase</keyword>
<evidence type="ECO:0000256" key="1">
    <source>
        <dbReference type="SAM" id="Phobius"/>
    </source>
</evidence>
<dbReference type="EMBL" id="CP040812">
    <property type="protein sequence ID" value="QCY70738.1"/>
    <property type="molecule type" value="Genomic_DNA"/>
</dbReference>
<dbReference type="PANTHER" id="PTHR34220:SF7">
    <property type="entry name" value="SENSOR HISTIDINE KINASE YPDA"/>
    <property type="match status" value="1"/>
</dbReference>
<feature type="transmembrane region" description="Helical" evidence="1">
    <location>
        <begin position="12"/>
        <end position="29"/>
    </location>
</feature>
<keyword evidence="3" id="KW-0418">Kinase</keyword>
<proteinExistence type="predicted"/>
<evidence type="ECO:0000313" key="3">
    <source>
        <dbReference type="EMBL" id="QCY70738.1"/>
    </source>
</evidence>
<evidence type="ECO:0000259" key="2">
    <source>
        <dbReference type="Pfam" id="PF06580"/>
    </source>
</evidence>
<keyword evidence="1" id="KW-1133">Transmembrane helix</keyword>
<keyword evidence="1" id="KW-0812">Transmembrane</keyword>
<evidence type="ECO:0000313" key="4">
    <source>
        <dbReference type="Proteomes" id="UP000309016"/>
    </source>
</evidence>
<dbReference type="AlphaFoldDB" id="A0A5B7X7N8"/>
<reference evidence="3 4" key="1">
    <citation type="submission" date="2019-06" db="EMBL/GenBank/DDBJ databases">
        <title>Complete genome sequence of Antarcticibacterium flavum KCTC 52984T from an Antarctic marine sediment.</title>
        <authorList>
            <person name="Lee Y.M."/>
            <person name="Shin S.C."/>
        </authorList>
    </citation>
    <scope>NUCLEOTIDE SEQUENCE [LARGE SCALE GENOMIC DNA]</scope>
    <source>
        <strain evidence="3 4">KCTC 52984</strain>
    </source>
</reference>
<dbReference type="SUPFAM" id="SSF55874">
    <property type="entry name" value="ATPase domain of HSP90 chaperone/DNA topoisomerase II/histidine kinase"/>
    <property type="match status" value="1"/>
</dbReference>
<name>A0A5B7X7N8_9FLAO</name>
<dbReference type="Proteomes" id="UP000309016">
    <property type="component" value="Chromosome"/>
</dbReference>
<dbReference type="PANTHER" id="PTHR34220">
    <property type="entry name" value="SENSOR HISTIDINE KINASE YPDA"/>
    <property type="match status" value="1"/>
</dbReference>
<dbReference type="InterPro" id="IPR010559">
    <property type="entry name" value="Sig_transdc_His_kin_internal"/>
</dbReference>
<gene>
    <name evidence="3" type="ORF">FHG64_15805</name>
</gene>
<feature type="transmembrane region" description="Helical" evidence="1">
    <location>
        <begin position="49"/>
        <end position="70"/>
    </location>
</feature>
<dbReference type="InterPro" id="IPR036890">
    <property type="entry name" value="HATPase_C_sf"/>
</dbReference>
<dbReference type="GO" id="GO:0000155">
    <property type="term" value="F:phosphorelay sensor kinase activity"/>
    <property type="evidence" value="ECO:0007669"/>
    <property type="project" value="InterPro"/>
</dbReference>
<dbReference type="RefSeq" id="WP_139067307.1">
    <property type="nucleotide sequence ID" value="NZ_CP040812.1"/>
</dbReference>
<dbReference type="GO" id="GO:0016020">
    <property type="term" value="C:membrane"/>
    <property type="evidence" value="ECO:0007669"/>
    <property type="project" value="InterPro"/>
</dbReference>
<sequence>MPRIKKYIDLKLILLLAGFYTLFGIIYIGKIAYFRHHFSRGNEESWRDILLYTILIDWLVVVIYMSLIAISTKRLLNRNYPWEKIIIIHTVLSILIGFFIRVAFDLFGILSGYIDPAEYEVQESLHRFMSVIDVNFLIYFAMVFIIYTYYYLKEVKENEKQRNLLETKLVNTRMKMLSSQLQPHFLFNTLNSISVLADLDPAKARDTIADLSDFLREILYSSDENEITLEKELRTLEYYLNILNVRFSGDLRIRKEIDESLLHKKVPALVLQPLIENSIKHGYNYDHPELEVVITVKAERKELVIKVENNGASLTAGSSDLMLKGLGLANLNDRLKNLYGTSYFFAIRNKAEAGAGVETVVRIPL</sequence>
<keyword evidence="1" id="KW-0472">Membrane</keyword>